<dbReference type="EMBL" id="MU007086">
    <property type="protein sequence ID" value="KAF2423000.1"/>
    <property type="molecule type" value="Genomic_DNA"/>
</dbReference>
<evidence type="ECO:0000313" key="3">
    <source>
        <dbReference type="Proteomes" id="UP000800235"/>
    </source>
</evidence>
<name>A0A9P4TU84_9PEZI</name>
<feature type="chain" id="PRO_5040159680" evidence="1">
    <location>
        <begin position="22"/>
        <end position="205"/>
    </location>
</feature>
<protein>
    <submittedName>
        <fullName evidence="2">Uncharacterized protein</fullName>
    </submittedName>
</protein>
<gene>
    <name evidence="2" type="ORF">EJ08DRAFT_701434</name>
</gene>
<evidence type="ECO:0000256" key="1">
    <source>
        <dbReference type="SAM" id="SignalP"/>
    </source>
</evidence>
<feature type="signal peptide" evidence="1">
    <location>
        <begin position="1"/>
        <end position="21"/>
    </location>
</feature>
<sequence>MAWQWGLAALIVSLGTQRASGVVAIVSAHNKPRRLLNNLTPTIHLECFFFIHEVESSNSDSLPLLQSLQRFPWSRGRPLLFSSTAIEIPPRRALQNNNSLTAWLHNGQNNDWTMCNQRLVVLSSLGDSRANVVTLSAQHAATRVAHSSLPLLRHELTGIDGDQFSLLIIIPGSVSTLTAETKAAALRGWDSSVSLRDPVGTRENS</sequence>
<keyword evidence="3" id="KW-1185">Reference proteome</keyword>
<dbReference type="Proteomes" id="UP000800235">
    <property type="component" value="Unassembled WGS sequence"/>
</dbReference>
<organism evidence="2 3">
    <name type="scientific">Tothia fuscella</name>
    <dbReference type="NCBI Taxonomy" id="1048955"/>
    <lineage>
        <taxon>Eukaryota</taxon>
        <taxon>Fungi</taxon>
        <taxon>Dikarya</taxon>
        <taxon>Ascomycota</taxon>
        <taxon>Pezizomycotina</taxon>
        <taxon>Dothideomycetes</taxon>
        <taxon>Pleosporomycetidae</taxon>
        <taxon>Venturiales</taxon>
        <taxon>Cylindrosympodiaceae</taxon>
        <taxon>Tothia</taxon>
    </lineage>
</organism>
<evidence type="ECO:0000313" key="2">
    <source>
        <dbReference type="EMBL" id="KAF2423000.1"/>
    </source>
</evidence>
<comment type="caution">
    <text evidence="2">The sequence shown here is derived from an EMBL/GenBank/DDBJ whole genome shotgun (WGS) entry which is preliminary data.</text>
</comment>
<accession>A0A9P4TU84</accession>
<proteinExistence type="predicted"/>
<dbReference type="AlphaFoldDB" id="A0A9P4TU84"/>
<keyword evidence="1" id="KW-0732">Signal</keyword>
<reference evidence="2" key="1">
    <citation type="journal article" date="2020" name="Stud. Mycol.">
        <title>101 Dothideomycetes genomes: a test case for predicting lifestyles and emergence of pathogens.</title>
        <authorList>
            <person name="Haridas S."/>
            <person name="Albert R."/>
            <person name="Binder M."/>
            <person name="Bloem J."/>
            <person name="Labutti K."/>
            <person name="Salamov A."/>
            <person name="Andreopoulos B."/>
            <person name="Baker S."/>
            <person name="Barry K."/>
            <person name="Bills G."/>
            <person name="Bluhm B."/>
            <person name="Cannon C."/>
            <person name="Castanera R."/>
            <person name="Culley D."/>
            <person name="Daum C."/>
            <person name="Ezra D."/>
            <person name="Gonzalez J."/>
            <person name="Henrissat B."/>
            <person name="Kuo A."/>
            <person name="Liang C."/>
            <person name="Lipzen A."/>
            <person name="Lutzoni F."/>
            <person name="Magnuson J."/>
            <person name="Mondo S."/>
            <person name="Nolan M."/>
            <person name="Ohm R."/>
            <person name="Pangilinan J."/>
            <person name="Park H.-J."/>
            <person name="Ramirez L."/>
            <person name="Alfaro M."/>
            <person name="Sun H."/>
            <person name="Tritt A."/>
            <person name="Yoshinaga Y."/>
            <person name="Zwiers L.-H."/>
            <person name="Turgeon B."/>
            <person name="Goodwin S."/>
            <person name="Spatafora J."/>
            <person name="Crous P."/>
            <person name="Grigoriev I."/>
        </authorList>
    </citation>
    <scope>NUCLEOTIDE SEQUENCE</scope>
    <source>
        <strain evidence="2">CBS 130266</strain>
    </source>
</reference>